<dbReference type="SUPFAM" id="SSF51338">
    <property type="entry name" value="Composite domain of metallo-dependent hydrolases"/>
    <property type="match status" value="1"/>
</dbReference>
<proteinExistence type="predicted"/>
<dbReference type="Gene3D" id="2.30.40.10">
    <property type="entry name" value="Urease, subunit C, domain 1"/>
    <property type="match status" value="1"/>
</dbReference>
<dbReference type="InterPro" id="IPR051781">
    <property type="entry name" value="Metallo-dep_Hydrolase"/>
</dbReference>
<dbReference type="InterPro" id="IPR006680">
    <property type="entry name" value="Amidohydro-rel"/>
</dbReference>
<feature type="domain" description="Amidohydrolase-related" evidence="1">
    <location>
        <begin position="51"/>
        <end position="383"/>
    </location>
</feature>
<dbReference type="AlphaFoldDB" id="A0A9J6P020"/>
<dbReference type="SUPFAM" id="SSF51556">
    <property type="entry name" value="Metallo-dependent hydrolases"/>
    <property type="match status" value="1"/>
</dbReference>
<protein>
    <submittedName>
        <fullName evidence="2">Amidohydrolase</fullName>
    </submittedName>
</protein>
<reference evidence="2" key="2">
    <citation type="submission" date="2021-04" db="EMBL/GenBank/DDBJ databases">
        <authorList>
            <person name="Dong X."/>
        </authorList>
    </citation>
    <scope>NUCLEOTIDE SEQUENCE</scope>
    <source>
        <strain evidence="2">ZWT</strain>
    </source>
</reference>
<dbReference type="EMBL" id="JAGSOJ010000002">
    <property type="protein sequence ID" value="MCM1989875.1"/>
    <property type="molecule type" value="Genomic_DNA"/>
</dbReference>
<dbReference type="RefSeq" id="WP_250858900.1">
    <property type="nucleotide sequence ID" value="NZ_JAGSOJ010000002.1"/>
</dbReference>
<dbReference type="InterPro" id="IPR032466">
    <property type="entry name" value="Metal_Hydrolase"/>
</dbReference>
<evidence type="ECO:0000313" key="3">
    <source>
        <dbReference type="Proteomes" id="UP001056429"/>
    </source>
</evidence>
<dbReference type="InterPro" id="IPR011059">
    <property type="entry name" value="Metal-dep_hydrolase_composite"/>
</dbReference>
<dbReference type="Proteomes" id="UP001056429">
    <property type="component" value="Unassembled WGS sequence"/>
</dbReference>
<dbReference type="PANTHER" id="PTHR43135">
    <property type="entry name" value="ALPHA-D-RIBOSE 1-METHYLPHOSPHONATE 5-TRIPHOSPHATE DIPHOSPHATASE"/>
    <property type="match status" value="1"/>
</dbReference>
<evidence type="ECO:0000313" key="2">
    <source>
        <dbReference type="EMBL" id="MCM1989875.1"/>
    </source>
</evidence>
<reference evidence="2" key="1">
    <citation type="journal article" date="2021" name="mSystems">
        <title>Bacteria and Archaea Synergistically Convert Glycine Betaine to Biogenic Methane in the Formosa Cold Seep of the South China Sea.</title>
        <authorList>
            <person name="Li L."/>
            <person name="Zhang W."/>
            <person name="Zhang S."/>
            <person name="Song L."/>
            <person name="Sun Q."/>
            <person name="Zhang H."/>
            <person name="Xiang H."/>
            <person name="Dong X."/>
        </authorList>
    </citation>
    <scope>NUCLEOTIDE SEQUENCE</scope>
    <source>
        <strain evidence="2">ZWT</strain>
    </source>
</reference>
<organism evidence="2 3">
    <name type="scientific">Oceanirhabdus seepicola</name>
    <dbReference type="NCBI Taxonomy" id="2828781"/>
    <lineage>
        <taxon>Bacteria</taxon>
        <taxon>Bacillati</taxon>
        <taxon>Bacillota</taxon>
        <taxon>Clostridia</taxon>
        <taxon>Eubacteriales</taxon>
        <taxon>Clostridiaceae</taxon>
        <taxon>Oceanirhabdus</taxon>
    </lineage>
</organism>
<dbReference type="Gene3D" id="3.20.20.140">
    <property type="entry name" value="Metal-dependent hydrolases"/>
    <property type="match status" value="1"/>
</dbReference>
<dbReference type="CDD" id="cd01309">
    <property type="entry name" value="Met_dep_hydrolase_C"/>
    <property type="match status" value="1"/>
</dbReference>
<dbReference type="PANTHER" id="PTHR43135:SF3">
    <property type="entry name" value="ALPHA-D-RIBOSE 1-METHYLPHOSPHONATE 5-TRIPHOSPHATE DIPHOSPHATASE"/>
    <property type="match status" value="1"/>
</dbReference>
<dbReference type="Pfam" id="PF01979">
    <property type="entry name" value="Amidohydro_1"/>
    <property type="match status" value="1"/>
</dbReference>
<sequence>MLFLKNAEIHTMVGETIENGQILIENGKIKAIGKEVKCPEGAEVIECEGGFVMPGLIDAHSHLGMWENAMGFEGSDGNEACDPVTPHLRAIDGMNPKDEFFREALEAGVTTVASGPGSANVIGGQYAIVKTHGDRIDDMIINESFAMKCAFGENPKRVYNAQKKSPSTRMATAAILRENLAKAKEYAAKKDRANGDLEKMPAFDMKMEALERVIRKEIPLKSHAHRSDDILTSLRIAKEFDVDITLDHCTEGHLIVDYLKEGYQKGIIVGPTMSSRSKIELKNLTFDTPGILSNAGIKIAIMTDHPVIPQEYLMVCVALAARAGMKEEDALKAVTINAAEIIGIGDRVGSLEEGKDGDIVVYTGHPFDLRSQVKNVIIDGKVVK</sequence>
<keyword evidence="3" id="KW-1185">Reference proteome</keyword>
<dbReference type="GO" id="GO:0016810">
    <property type="term" value="F:hydrolase activity, acting on carbon-nitrogen (but not peptide) bonds"/>
    <property type="evidence" value="ECO:0007669"/>
    <property type="project" value="InterPro"/>
</dbReference>
<gene>
    <name evidence="2" type="ORF">KDK92_08995</name>
</gene>
<comment type="caution">
    <text evidence="2">The sequence shown here is derived from an EMBL/GenBank/DDBJ whole genome shotgun (WGS) entry which is preliminary data.</text>
</comment>
<name>A0A9J6P020_9CLOT</name>
<accession>A0A9J6P020</accession>
<evidence type="ECO:0000259" key="1">
    <source>
        <dbReference type="Pfam" id="PF01979"/>
    </source>
</evidence>